<organism evidence="2">
    <name type="scientific">freshwater metagenome</name>
    <dbReference type="NCBI Taxonomy" id="449393"/>
    <lineage>
        <taxon>unclassified sequences</taxon>
        <taxon>metagenomes</taxon>
        <taxon>ecological metagenomes</taxon>
    </lineage>
</organism>
<dbReference type="Pfam" id="PF11716">
    <property type="entry name" value="MDMPI_N"/>
    <property type="match status" value="1"/>
</dbReference>
<dbReference type="NCBIfam" id="TIGR03083">
    <property type="entry name" value="maleylpyruvate isomerase family mycothiol-dependent enzyme"/>
    <property type="match status" value="1"/>
</dbReference>
<dbReference type="GO" id="GO:0046872">
    <property type="term" value="F:metal ion binding"/>
    <property type="evidence" value="ECO:0007669"/>
    <property type="project" value="InterPro"/>
</dbReference>
<evidence type="ECO:0000313" key="2">
    <source>
        <dbReference type="EMBL" id="CAB4786861.1"/>
    </source>
</evidence>
<dbReference type="Gene3D" id="1.20.120.450">
    <property type="entry name" value="dinb family like domain"/>
    <property type="match status" value="1"/>
</dbReference>
<sequence>MPYEWLIDGLEETWLKTDVLLSSITESDFDRQTPCPGWSVRDVVSHLIGFELMLAGVAAPEMPSEVPEHVRNDIGKINEAFVFERRERSKSEMLQEFREVTRATLLRLQGLDQAAWDTVGWSPEGQAPYHRFIETRILDSWIHLQDLRDALALPEDDHGIGEEIVINRFEAALPYVIGKKAQAPEGSRVRVNLEGRVGRSIEIEIQGGRARAAEGPGEPNLEISTPVALFWRRAAGRISGAAFLQAAETNVQGDRQLAERIADALAIMI</sequence>
<gene>
    <name evidence="2" type="ORF">UFOPK2958_00881</name>
</gene>
<evidence type="ECO:0000259" key="1">
    <source>
        <dbReference type="Pfam" id="PF11716"/>
    </source>
</evidence>
<proteinExistence type="predicted"/>
<dbReference type="InterPro" id="IPR024344">
    <property type="entry name" value="MDMPI_metal-binding"/>
</dbReference>
<dbReference type="EMBL" id="CAFAAB010000095">
    <property type="protein sequence ID" value="CAB4786861.1"/>
    <property type="molecule type" value="Genomic_DNA"/>
</dbReference>
<feature type="domain" description="Mycothiol-dependent maleylpyruvate isomerase metal-binding" evidence="1">
    <location>
        <begin position="14"/>
        <end position="148"/>
    </location>
</feature>
<dbReference type="AlphaFoldDB" id="A0A6J6WNM5"/>
<accession>A0A6J6WNM5</accession>
<dbReference type="SUPFAM" id="SSF109854">
    <property type="entry name" value="DinB/YfiT-like putative metalloenzymes"/>
    <property type="match status" value="1"/>
</dbReference>
<dbReference type="InterPro" id="IPR017517">
    <property type="entry name" value="Maleyloyr_isom"/>
</dbReference>
<name>A0A6J6WNM5_9ZZZZ</name>
<reference evidence="2" key="1">
    <citation type="submission" date="2020-05" db="EMBL/GenBank/DDBJ databases">
        <authorList>
            <person name="Chiriac C."/>
            <person name="Salcher M."/>
            <person name="Ghai R."/>
            <person name="Kavagutti S V."/>
        </authorList>
    </citation>
    <scope>NUCLEOTIDE SEQUENCE</scope>
</reference>
<dbReference type="InterPro" id="IPR034660">
    <property type="entry name" value="DinB/YfiT-like"/>
</dbReference>
<protein>
    <submittedName>
        <fullName evidence="2">Unannotated protein</fullName>
    </submittedName>
</protein>